<comment type="subcellular location">
    <subcellularLocation>
        <location evidence="1">Cell membrane</location>
        <topology evidence="1">Single-pass type I membrane protein</topology>
    </subcellularLocation>
</comment>
<keyword evidence="12" id="KW-1185">Reference proteome</keyword>
<dbReference type="Gene3D" id="3.80.10.10">
    <property type="entry name" value="Ribonuclease Inhibitor"/>
    <property type="match status" value="1"/>
</dbReference>
<keyword evidence="3" id="KW-1003">Cell membrane</keyword>
<dbReference type="Proteomes" id="UP000694930">
    <property type="component" value="Chromosome 8"/>
</dbReference>
<dbReference type="InterPro" id="IPR032675">
    <property type="entry name" value="LRR_dom_sf"/>
</dbReference>
<evidence type="ECO:0000256" key="10">
    <source>
        <dbReference type="ARBA" id="ARBA00023180"/>
    </source>
</evidence>
<evidence type="ECO:0000256" key="5">
    <source>
        <dbReference type="ARBA" id="ARBA00022692"/>
    </source>
</evidence>
<comment type="similarity">
    <text evidence="2">Belongs to the RLP family.</text>
</comment>
<dbReference type="Pfam" id="PF00560">
    <property type="entry name" value="LRR_1"/>
    <property type="match status" value="4"/>
</dbReference>
<keyword evidence="10" id="KW-0325">Glycoprotein</keyword>
<keyword evidence="8 11" id="KW-0472">Membrane</keyword>
<protein>
    <submittedName>
        <fullName evidence="13">Receptor-like protein 9DC3</fullName>
    </submittedName>
</protein>
<evidence type="ECO:0000256" key="3">
    <source>
        <dbReference type="ARBA" id="ARBA00022475"/>
    </source>
</evidence>
<evidence type="ECO:0000256" key="8">
    <source>
        <dbReference type="ARBA" id="ARBA00023136"/>
    </source>
</evidence>
<evidence type="ECO:0000256" key="11">
    <source>
        <dbReference type="SAM" id="Phobius"/>
    </source>
</evidence>
<sequence>MRKTIAQINASNLGIQEDQRALPKASKLFVVVFLTKCFIVAELCCPRAALIENLWNRASLTLFLEYAHIGEGFGEQNRCYISVAVSQISSSDEFTGTLPSNLFKSFEGMMDEEETRTISTQTDYVYKISLVIKGNEYNMSITSIMTSVDLSSNRFEGDIPNSIGSLSSFVLLNLSHNSFGGRIPAEIANLQPLEALDLSWNKLIGEIPGQLSSLTFLEVLNLSYNHLAGHIPIGKQFNTFPNDSYCGNPDLCGFPLSKECGNNNVSDDSPLEQDDDDDSFFASGFTWEAVVIGYGCGMTFGLLIGGLMFLLEKPKWYVNFAEDIAQQSAPKRQKKRRQRRV</sequence>
<evidence type="ECO:0000256" key="2">
    <source>
        <dbReference type="ARBA" id="ARBA00009592"/>
    </source>
</evidence>
<evidence type="ECO:0000256" key="7">
    <source>
        <dbReference type="ARBA" id="ARBA00022989"/>
    </source>
</evidence>
<accession>A0ABM1VH94</accession>
<proteinExistence type="inferred from homology"/>
<reference evidence="12" key="1">
    <citation type="journal article" date="2014" name="Nat. Genet.">
        <title>The genome of the stress-tolerant wild tomato species Solanum pennellii.</title>
        <authorList>
            <person name="Bolger A."/>
            <person name="Scossa F."/>
            <person name="Bolger M.E."/>
            <person name="Lanz C."/>
            <person name="Maumus F."/>
            <person name="Tohge T."/>
            <person name="Quesneville H."/>
            <person name="Alseekh S."/>
            <person name="Sorensen I."/>
            <person name="Lichtenstein G."/>
            <person name="Fich E.A."/>
            <person name="Conte M."/>
            <person name="Keller H."/>
            <person name="Schneeberger K."/>
            <person name="Schwacke R."/>
            <person name="Ofner I."/>
            <person name="Vrebalov J."/>
            <person name="Xu Y."/>
            <person name="Osorio S."/>
            <person name="Aflitos S.A."/>
            <person name="Schijlen E."/>
            <person name="Jimenez-Gomez J.M."/>
            <person name="Ryngajllo M."/>
            <person name="Kimura S."/>
            <person name="Kumar R."/>
            <person name="Koenig D."/>
            <person name="Headland L.R."/>
            <person name="Maloof J.N."/>
            <person name="Sinha N."/>
            <person name="van Ham R.C."/>
            <person name="Lankhorst R.K."/>
            <person name="Mao L."/>
            <person name="Vogel A."/>
            <person name="Arsova B."/>
            <person name="Panstruga R."/>
            <person name="Fei Z."/>
            <person name="Rose J.K."/>
            <person name="Zamir D."/>
            <person name="Carrari F."/>
            <person name="Giovannoni J.J."/>
            <person name="Weigel D."/>
            <person name="Usadel B."/>
            <person name="Fernie A.R."/>
        </authorList>
    </citation>
    <scope>NUCLEOTIDE SEQUENCE [LARGE SCALE GENOMIC DNA]</scope>
    <source>
        <strain evidence="12">cv. LA0716</strain>
    </source>
</reference>
<evidence type="ECO:0000313" key="13">
    <source>
        <dbReference type="RefSeq" id="XP_027775112.1"/>
    </source>
</evidence>
<dbReference type="SUPFAM" id="SSF52058">
    <property type="entry name" value="L domain-like"/>
    <property type="match status" value="1"/>
</dbReference>
<feature type="transmembrane region" description="Helical" evidence="11">
    <location>
        <begin position="291"/>
        <end position="311"/>
    </location>
</feature>
<name>A0ABM1VH94_SOLPN</name>
<evidence type="ECO:0000256" key="4">
    <source>
        <dbReference type="ARBA" id="ARBA00022614"/>
    </source>
</evidence>
<dbReference type="PANTHER" id="PTHR27004:SF333">
    <property type="entry name" value="RECEPTOR-LIKE PROTEIN 12"/>
    <property type="match status" value="1"/>
</dbReference>
<keyword evidence="4" id="KW-0433">Leucine-rich repeat</keyword>
<dbReference type="InterPro" id="IPR001611">
    <property type="entry name" value="Leu-rich_rpt"/>
</dbReference>
<evidence type="ECO:0000256" key="9">
    <source>
        <dbReference type="ARBA" id="ARBA00023170"/>
    </source>
</evidence>
<organism evidence="12 13">
    <name type="scientific">Solanum pennellii</name>
    <name type="common">Tomato</name>
    <name type="synonym">Lycopersicon pennellii</name>
    <dbReference type="NCBI Taxonomy" id="28526"/>
    <lineage>
        <taxon>Eukaryota</taxon>
        <taxon>Viridiplantae</taxon>
        <taxon>Streptophyta</taxon>
        <taxon>Embryophyta</taxon>
        <taxon>Tracheophyta</taxon>
        <taxon>Spermatophyta</taxon>
        <taxon>Magnoliopsida</taxon>
        <taxon>eudicotyledons</taxon>
        <taxon>Gunneridae</taxon>
        <taxon>Pentapetalae</taxon>
        <taxon>asterids</taxon>
        <taxon>lamiids</taxon>
        <taxon>Solanales</taxon>
        <taxon>Solanaceae</taxon>
        <taxon>Solanoideae</taxon>
        <taxon>Solaneae</taxon>
        <taxon>Solanum</taxon>
        <taxon>Solanum subgen. Lycopersicon</taxon>
    </lineage>
</organism>
<keyword evidence="7 11" id="KW-1133">Transmembrane helix</keyword>
<dbReference type="PANTHER" id="PTHR27004">
    <property type="entry name" value="RECEPTOR-LIKE PROTEIN 12 ISOFORM X1"/>
    <property type="match status" value="1"/>
</dbReference>
<dbReference type="RefSeq" id="XP_027775112.1">
    <property type="nucleotide sequence ID" value="XM_027919311.1"/>
</dbReference>
<keyword evidence="6" id="KW-0677">Repeat</keyword>
<evidence type="ECO:0000313" key="12">
    <source>
        <dbReference type="Proteomes" id="UP000694930"/>
    </source>
</evidence>
<dbReference type="GeneID" id="107027765"/>
<keyword evidence="5 11" id="KW-0812">Transmembrane</keyword>
<evidence type="ECO:0000256" key="6">
    <source>
        <dbReference type="ARBA" id="ARBA00022737"/>
    </source>
</evidence>
<gene>
    <name evidence="13" type="primary">LOC107027765</name>
</gene>
<reference evidence="13" key="2">
    <citation type="submission" date="2025-08" db="UniProtKB">
        <authorList>
            <consortium name="RefSeq"/>
        </authorList>
    </citation>
    <scope>IDENTIFICATION</scope>
</reference>
<keyword evidence="9" id="KW-0675">Receptor</keyword>
<evidence type="ECO:0000256" key="1">
    <source>
        <dbReference type="ARBA" id="ARBA00004251"/>
    </source>
</evidence>